<comment type="caution">
    <text evidence="2">The sequence shown here is derived from an EMBL/GenBank/DDBJ whole genome shotgun (WGS) entry which is preliminary data.</text>
</comment>
<evidence type="ECO:0000313" key="2">
    <source>
        <dbReference type="EMBL" id="RTZ82828.1"/>
    </source>
</evidence>
<protein>
    <submittedName>
        <fullName evidence="2">Uncharacterized protein</fullName>
    </submittedName>
</protein>
<sequence length="189" mass="21540">MPHLLINWKSFFCVILIFLCVVETAFAGKWRLRAREHFDTVTLKYGNQIEKETTSGIGPTINFWWEEAYENSFGLALGLMYIDFARESESIGRGQRMELWKLGFEGKHDPLQGDGGLFLRWGISKNLLKTQGSLGELKGNGGYLGIGWEFPFEILGLAFEIAQRQISLENNLFIKTSSPSIGVHFYKHL</sequence>
<dbReference type="Proteomes" id="UP000287176">
    <property type="component" value="Unassembled WGS sequence"/>
</dbReference>
<organism evidence="2 4">
    <name type="scientific">SAR324 cluster bacterium</name>
    <dbReference type="NCBI Taxonomy" id="2024889"/>
    <lineage>
        <taxon>Bacteria</taxon>
        <taxon>Deltaproteobacteria</taxon>
        <taxon>SAR324 cluster</taxon>
    </lineage>
</organism>
<evidence type="ECO:0000313" key="3">
    <source>
        <dbReference type="Proteomes" id="UP000286801"/>
    </source>
</evidence>
<dbReference type="AlphaFoldDB" id="A0A432GGD4"/>
<evidence type="ECO:0000313" key="1">
    <source>
        <dbReference type="EMBL" id="RTZ78003.1"/>
    </source>
</evidence>
<dbReference type="EMBL" id="QNZI01000249">
    <property type="protein sequence ID" value="RTZ82828.1"/>
    <property type="molecule type" value="Genomic_DNA"/>
</dbReference>
<gene>
    <name evidence="2" type="ORF">DSY94_09575</name>
    <name evidence="1" type="ORF">DSY97_08640</name>
</gene>
<reference evidence="3 4" key="1">
    <citation type="submission" date="2018-06" db="EMBL/GenBank/DDBJ databases">
        <title>Combined omics and stable isotope probing to characterize newly discovered Mariana Back-Arc vent microbial communities.</title>
        <authorList>
            <person name="Trembath-Reichert E."/>
            <person name="Huber J.A."/>
        </authorList>
    </citation>
    <scope>NUCLEOTIDE SEQUENCE [LARGE SCALE GENOMIC DNA]</scope>
    <source>
        <strain evidence="2">MAG 24</strain>
        <strain evidence="1">MAG 63_1</strain>
    </source>
</reference>
<dbReference type="Proteomes" id="UP000286801">
    <property type="component" value="Unassembled WGS sequence"/>
</dbReference>
<name>A0A432GGD4_9DELT</name>
<dbReference type="EMBL" id="QNZL01000230">
    <property type="protein sequence ID" value="RTZ78003.1"/>
    <property type="molecule type" value="Genomic_DNA"/>
</dbReference>
<proteinExistence type="predicted"/>
<accession>A0A432GGD4</accession>
<evidence type="ECO:0000313" key="4">
    <source>
        <dbReference type="Proteomes" id="UP000287176"/>
    </source>
</evidence>